<keyword evidence="2 4" id="KW-0863">Zinc-finger</keyword>
<dbReference type="Proteomes" id="UP000789759">
    <property type="component" value="Unassembled WGS sequence"/>
</dbReference>
<name>A0A9N9D297_9GLOM</name>
<evidence type="ECO:0000256" key="2">
    <source>
        <dbReference type="ARBA" id="ARBA00022771"/>
    </source>
</evidence>
<dbReference type="PANTHER" id="PTHR11224">
    <property type="entry name" value="MAKORIN-RELATED"/>
    <property type="match status" value="1"/>
</dbReference>
<organism evidence="6 7">
    <name type="scientific">Cetraspora pellucida</name>
    <dbReference type="NCBI Taxonomy" id="1433469"/>
    <lineage>
        <taxon>Eukaryota</taxon>
        <taxon>Fungi</taxon>
        <taxon>Fungi incertae sedis</taxon>
        <taxon>Mucoromycota</taxon>
        <taxon>Glomeromycotina</taxon>
        <taxon>Glomeromycetes</taxon>
        <taxon>Diversisporales</taxon>
        <taxon>Gigasporaceae</taxon>
        <taxon>Cetraspora</taxon>
    </lineage>
</organism>
<evidence type="ECO:0000313" key="6">
    <source>
        <dbReference type="EMBL" id="CAG8624305.1"/>
    </source>
</evidence>
<dbReference type="OrthoDB" id="250836at2759"/>
<accession>A0A9N9D297</accession>
<evidence type="ECO:0000259" key="5">
    <source>
        <dbReference type="PROSITE" id="PS50103"/>
    </source>
</evidence>
<dbReference type="PROSITE" id="PS50103">
    <property type="entry name" value="ZF_C3H1"/>
    <property type="match status" value="1"/>
</dbReference>
<evidence type="ECO:0000256" key="4">
    <source>
        <dbReference type="PROSITE-ProRule" id="PRU00723"/>
    </source>
</evidence>
<dbReference type="EMBL" id="CAJVQA010005608">
    <property type="protein sequence ID" value="CAG8624305.1"/>
    <property type="molecule type" value="Genomic_DNA"/>
</dbReference>
<protein>
    <submittedName>
        <fullName evidence="6">19073_t:CDS:1</fullName>
    </submittedName>
</protein>
<dbReference type="InterPro" id="IPR045072">
    <property type="entry name" value="MKRN-like"/>
</dbReference>
<evidence type="ECO:0000256" key="1">
    <source>
        <dbReference type="ARBA" id="ARBA00022723"/>
    </source>
</evidence>
<dbReference type="GO" id="GO:0008270">
    <property type="term" value="F:zinc ion binding"/>
    <property type="evidence" value="ECO:0007669"/>
    <property type="project" value="UniProtKB-KW"/>
</dbReference>
<comment type="caution">
    <text evidence="6">The sequence shown here is derived from an EMBL/GenBank/DDBJ whole genome shotgun (WGS) entry which is preliminary data.</text>
</comment>
<dbReference type="InterPro" id="IPR000571">
    <property type="entry name" value="Znf_CCCH"/>
</dbReference>
<dbReference type="GO" id="GO:0000209">
    <property type="term" value="P:protein polyubiquitination"/>
    <property type="evidence" value="ECO:0007669"/>
    <property type="project" value="InterPro"/>
</dbReference>
<evidence type="ECO:0000313" key="7">
    <source>
        <dbReference type="Proteomes" id="UP000789759"/>
    </source>
</evidence>
<proteinExistence type="predicted"/>
<gene>
    <name evidence="6" type="ORF">CPELLU_LOCUS8080</name>
</gene>
<feature type="zinc finger region" description="C3H1-type" evidence="4">
    <location>
        <begin position="57"/>
        <end position="85"/>
    </location>
</feature>
<keyword evidence="3 4" id="KW-0862">Zinc</keyword>
<keyword evidence="1 4" id="KW-0479">Metal-binding</keyword>
<dbReference type="PANTHER" id="PTHR11224:SF10">
    <property type="entry name" value="IP09428P-RELATED"/>
    <property type="match status" value="1"/>
</dbReference>
<reference evidence="6" key="1">
    <citation type="submission" date="2021-06" db="EMBL/GenBank/DDBJ databases">
        <authorList>
            <person name="Kallberg Y."/>
            <person name="Tangrot J."/>
            <person name="Rosling A."/>
        </authorList>
    </citation>
    <scope>NUCLEOTIDE SEQUENCE</scope>
    <source>
        <strain evidence="6">FL966</strain>
    </source>
</reference>
<feature type="non-terminal residue" evidence="6">
    <location>
        <position position="1"/>
    </location>
</feature>
<sequence>CIKEWRKTDSLSTPFQTTNTTKTCPVCRKNSPYIVPSSSFAKEGQKKTEIISSYRDRLSQIPCKYFQESRKCPFANKCFYKHANPDGSKCDLGPPKRKKPRTCLGNFRYWEVTGEGSGLDFRAISEILGGFSINHSIHHIFTRDWDNWDDEMDFDEVSPNKKKFLDHGFELEFNRDPNFSIHLVEYETP</sequence>
<feature type="domain" description="C3H1-type" evidence="5">
    <location>
        <begin position="57"/>
        <end position="85"/>
    </location>
</feature>
<keyword evidence="7" id="KW-1185">Reference proteome</keyword>
<dbReference type="AlphaFoldDB" id="A0A9N9D297"/>
<evidence type="ECO:0000256" key="3">
    <source>
        <dbReference type="ARBA" id="ARBA00022833"/>
    </source>
</evidence>
<dbReference type="GO" id="GO:0061630">
    <property type="term" value="F:ubiquitin protein ligase activity"/>
    <property type="evidence" value="ECO:0007669"/>
    <property type="project" value="InterPro"/>
</dbReference>